<dbReference type="Proteomes" id="UP001302745">
    <property type="component" value="Unassembled WGS sequence"/>
</dbReference>
<feature type="compositionally biased region" description="Polar residues" evidence="2">
    <location>
        <begin position="286"/>
        <end position="295"/>
    </location>
</feature>
<protein>
    <recommendedName>
        <fullName evidence="3">Cyclin N-terminal domain-containing protein</fullName>
    </recommendedName>
</protein>
<dbReference type="AlphaFoldDB" id="A0AAN6ZUR1"/>
<evidence type="ECO:0000313" key="5">
    <source>
        <dbReference type="Proteomes" id="UP001302745"/>
    </source>
</evidence>
<feature type="compositionally biased region" description="Low complexity" evidence="2">
    <location>
        <begin position="302"/>
        <end position="314"/>
    </location>
</feature>
<evidence type="ECO:0000256" key="2">
    <source>
        <dbReference type="SAM" id="MobiDB-lite"/>
    </source>
</evidence>
<dbReference type="GO" id="GO:0016538">
    <property type="term" value="F:cyclin-dependent protein serine/threonine kinase regulator activity"/>
    <property type="evidence" value="ECO:0007669"/>
    <property type="project" value="TreeGrafter"/>
</dbReference>
<keyword evidence="1" id="KW-0175">Coiled coil</keyword>
<feature type="region of interest" description="Disordered" evidence="2">
    <location>
        <begin position="248"/>
        <end position="314"/>
    </location>
</feature>
<proteinExistence type="predicted"/>
<name>A0AAN6ZUR1_9PEZI</name>
<dbReference type="GO" id="GO:0005634">
    <property type="term" value="C:nucleus"/>
    <property type="evidence" value="ECO:0007669"/>
    <property type="project" value="TreeGrafter"/>
</dbReference>
<dbReference type="PANTHER" id="PTHR15615">
    <property type="match status" value="1"/>
</dbReference>
<keyword evidence="5" id="KW-1185">Reference proteome</keyword>
<dbReference type="InterPro" id="IPR036915">
    <property type="entry name" value="Cyclin-like_sf"/>
</dbReference>
<dbReference type="Gene3D" id="1.10.472.10">
    <property type="entry name" value="Cyclin-like"/>
    <property type="match status" value="1"/>
</dbReference>
<feature type="compositionally biased region" description="Polar residues" evidence="2">
    <location>
        <begin position="249"/>
        <end position="265"/>
    </location>
</feature>
<feature type="domain" description="Cyclin N-terminal" evidence="3">
    <location>
        <begin position="83"/>
        <end position="185"/>
    </location>
</feature>
<dbReference type="GO" id="GO:0000307">
    <property type="term" value="C:cyclin-dependent protein kinase holoenzyme complex"/>
    <property type="evidence" value="ECO:0007669"/>
    <property type="project" value="TreeGrafter"/>
</dbReference>
<dbReference type="EMBL" id="MU857006">
    <property type="protein sequence ID" value="KAK4151642.1"/>
    <property type="molecule type" value="Genomic_DNA"/>
</dbReference>
<dbReference type="CDD" id="cd20557">
    <property type="entry name" value="CYCLIN_ScPCL1-like"/>
    <property type="match status" value="1"/>
</dbReference>
<feature type="compositionally biased region" description="Low complexity" evidence="2">
    <location>
        <begin position="266"/>
        <end position="285"/>
    </location>
</feature>
<feature type="coiled-coil region" evidence="1">
    <location>
        <begin position="208"/>
        <end position="242"/>
    </location>
</feature>
<organism evidence="4 5">
    <name type="scientific">Chaetomidium leptoderma</name>
    <dbReference type="NCBI Taxonomy" id="669021"/>
    <lineage>
        <taxon>Eukaryota</taxon>
        <taxon>Fungi</taxon>
        <taxon>Dikarya</taxon>
        <taxon>Ascomycota</taxon>
        <taxon>Pezizomycotina</taxon>
        <taxon>Sordariomycetes</taxon>
        <taxon>Sordariomycetidae</taxon>
        <taxon>Sordariales</taxon>
        <taxon>Chaetomiaceae</taxon>
        <taxon>Chaetomidium</taxon>
    </lineage>
</organism>
<dbReference type="Pfam" id="PF00134">
    <property type="entry name" value="Cyclin_N"/>
    <property type="match status" value="1"/>
</dbReference>
<dbReference type="PANTHER" id="PTHR15615:SF10">
    <property type="entry name" value="PHO85 CYCLIN-2-RELATED"/>
    <property type="match status" value="1"/>
</dbReference>
<comment type="caution">
    <text evidence="4">The sequence shown here is derived from an EMBL/GenBank/DDBJ whole genome shotgun (WGS) entry which is preliminary data.</text>
</comment>
<reference evidence="4" key="1">
    <citation type="journal article" date="2023" name="Mol. Phylogenet. Evol.">
        <title>Genome-scale phylogeny and comparative genomics of the fungal order Sordariales.</title>
        <authorList>
            <person name="Hensen N."/>
            <person name="Bonometti L."/>
            <person name="Westerberg I."/>
            <person name="Brannstrom I.O."/>
            <person name="Guillou S."/>
            <person name="Cros-Aarteil S."/>
            <person name="Calhoun S."/>
            <person name="Haridas S."/>
            <person name="Kuo A."/>
            <person name="Mondo S."/>
            <person name="Pangilinan J."/>
            <person name="Riley R."/>
            <person name="LaButti K."/>
            <person name="Andreopoulos B."/>
            <person name="Lipzen A."/>
            <person name="Chen C."/>
            <person name="Yan M."/>
            <person name="Daum C."/>
            <person name="Ng V."/>
            <person name="Clum A."/>
            <person name="Steindorff A."/>
            <person name="Ohm R.A."/>
            <person name="Martin F."/>
            <person name="Silar P."/>
            <person name="Natvig D.O."/>
            <person name="Lalanne C."/>
            <person name="Gautier V."/>
            <person name="Ament-Velasquez S.L."/>
            <person name="Kruys A."/>
            <person name="Hutchinson M.I."/>
            <person name="Powell A.J."/>
            <person name="Barry K."/>
            <person name="Miller A.N."/>
            <person name="Grigoriev I.V."/>
            <person name="Debuchy R."/>
            <person name="Gladieux P."/>
            <person name="Hiltunen Thoren M."/>
            <person name="Johannesson H."/>
        </authorList>
    </citation>
    <scope>NUCLEOTIDE SEQUENCE</scope>
    <source>
        <strain evidence="4">CBS 538.74</strain>
    </source>
</reference>
<dbReference type="GO" id="GO:0019901">
    <property type="term" value="F:protein kinase binding"/>
    <property type="evidence" value="ECO:0007669"/>
    <property type="project" value="InterPro"/>
</dbReference>
<dbReference type="InterPro" id="IPR013922">
    <property type="entry name" value="Cyclin_PHO80-like"/>
</dbReference>
<gene>
    <name evidence="4" type="ORF">C8A00DRAFT_16964</name>
</gene>
<evidence type="ECO:0000259" key="3">
    <source>
        <dbReference type="Pfam" id="PF00134"/>
    </source>
</evidence>
<dbReference type="SUPFAM" id="SSF47954">
    <property type="entry name" value="Cyclin-like"/>
    <property type="match status" value="1"/>
</dbReference>
<evidence type="ECO:0000256" key="1">
    <source>
        <dbReference type="SAM" id="Coils"/>
    </source>
</evidence>
<feature type="region of interest" description="Disordered" evidence="2">
    <location>
        <begin position="45"/>
        <end position="75"/>
    </location>
</feature>
<accession>A0AAN6ZUR1</accession>
<sequence length="437" mass="48954">MDSLPKLSPAELNAAALENFVYQPVDKEMIRYLAKAAANVIQCDPSMMPPPAQASRARQPSPPREPSPRTVKNSDGALPSIEEFITQLVISSNVQVPTLMSSLVYLGRLKSRLQPMAKGLRCTTHRIFLAALILAAKYLNDSSPKNKHWANYSAVTTRAYSFGFSRTEVNLMEKQLLFLLDWELRITEDDLYHELDHFLAPIRTDIEVRHARRMRRKQEQEIRELQLQEQRLARQREREEEAQLWKAFSQPQLEQQTQDASQEQHTTTTTAYATPPSSRGSSRSRQPTYNPSHSRGSSRDVSPPGLYSSGSSYAGSITTSRATTPLSEADITTAHQPYIYDAPEGGICDSPMEEVVYDGPQVPEKDSIYMVAAATHGRKQHSAATAARMGMQQQQQPQMLPYEISADDLRHLEESSRTASSAKGMRGVFGRVFGTAR</sequence>
<evidence type="ECO:0000313" key="4">
    <source>
        <dbReference type="EMBL" id="KAK4151642.1"/>
    </source>
</evidence>
<dbReference type="InterPro" id="IPR006671">
    <property type="entry name" value="Cyclin_N"/>
</dbReference>
<reference evidence="4" key="2">
    <citation type="submission" date="2023-05" db="EMBL/GenBank/DDBJ databases">
        <authorList>
            <consortium name="Lawrence Berkeley National Laboratory"/>
            <person name="Steindorff A."/>
            <person name="Hensen N."/>
            <person name="Bonometti L."/>
            <person name="Westerberg I."/>
            <person name="Brannstrom I.O."/>
            <person name="Guillou S."/>
            <person name="Cros-Aarteil S."/>
            <person name="Calhoun S."/>
            <person name="Haridas S."/>
            <person name="Kuo A."/>
            <person name="Mondo S."/>
            <person name="Pangilinan J."/>
            <person name="Riley R."/>
            <person name="Labutti K."/>
            <person name="Andreopoulos B."/>
            <person name="Lipzen A."/>
            <person name="Chen C."/>
            <person name="Yanf M."/>
            <person name="Daum C."/>
            <person name="Ng V."/>
            <person name="Clum A."/>
            <person name="Ohm R."/>
            <person name="Martin F."/>
            <person name="Silar P."/>
            <person name="Natvig D."/>
            <person name="Lalanne C."/>
            <person name="Gautier V."/>
            <person name="Ament-Velasquez S.L."/>
            <person name="Kruys A."/>
            <person name="Hutchinson M.I."/>
            <person name="Powell A.J."/>
            <person name="Barry K."/>
            <person name="Miller A.N."/>
            <person name="Grigoriev I.V."/>
            <person name="Debuchy R."/>
            <person name="Gladieux P."/>
            <person name="Thoren M.H."/>
            <person name="Johannesson H."/>
        </authorList>
    </citation>
    <scope>NUCLEOTIDE SEQUENCE</scope>
    <source>
        <strain evidence="4">CBS 538.74</strain>
    </source>
</reference>